<dbReference type="RefSeq" id="XP_004030177.1">
    <property type="nucleotide sequence ID" value="XM_004030129.1"/>
</dbReference>
<keyword evidence="1" id="KW-0472">Membrane</keyword>
<name>G0R0R6_ICHMU</name>
<dbReference type="Proteomes" id="UP000008983">
    <property type="component" value="Unassembled WGS sequence"/>
</dbReference>
<dbReference type="OrthoDB" id="295386at2759"/>
<dbReference type="eggNOG" id="KOG3525">
    <property type="taxonomic scope" value="Eukaryota"/>
</dbReference>
<evidence type="ECO:0000313" key="2">
    <source>
        <dbReference type="EMBL" id="EGR28941.1"/>
    </source>
</evidence>
<dbReference type="PANTHER" id="PTHR11319">
    <property type="entry name" value="G PROTEIN-COUPLED RECEPTOR-RELATED"/>
    <property type="match status" value="1"/>
</dbReference>
<keyword evidence="3" id="KW-1185">Reference proteome</keyword>
<proteinExistence type="predicted"/>
<feature type="transmembrane region" description="Helical" evidence="1">
    <location>
        <begin position="1442"/>
        <end position="1459"/>
    </location>
</feature>
<sequence>IPLSCSIPNCTKCDDSQSCQRCQLGYFLYKVPVEFDKDEGIKKDQYVCVECPSYKTSGEAFNVASFNFIPCADCVDNPHKWTNKRICSYQYIKPGNPAIITDEDIFMKNQLKNEKLFYIVLSDGVYKTQICDGCKDFCGGEISVKDCNIVQGVSNENIQQAIICQSGFYFDQEKKKCTKCTQCISMNNQLMCVVCEDGYALNKEQYCIQCSDVITNCSKCFYGDDLGKNYSSDPRAFQQIVNNGTISLRCKYCQKTETIQIQGQNASRVRFEVMMIPSLDLKSCVDCPINCQRCDYSRVDQGNEIHTLNPRVISDVTEQQNYNLRCRSCLGGPSNFINYNGQCETCDIPHCKLCVYGKLDDSNKNNWFYTLSVFNFAIKDFPLSSSVPAGVTKYCGICQNGYQRDSSGNCVIQTISNCVFADQGKCIICTDGWVAMQNGSCSSNVRSDDKITNCGQYYMAQGSSINTPCLTCINYQSQNGNFVMTSNGYADYVKKECSSCDNIGSCSECSQWNWRFLVDEYLILTQPQFDSNQQKQYTDDLDLQETAWCKICPPPAKQNPWTGVCYNCIQSCAECTMKLGYPACQKCTMTQTITSGLNVRSSQSLSTYGCVYCSDYEKSCIDKSDIEKQQDNPFYYNSQRFKNKTNWVKANQCRQISGDIELQVNQYASKNVYYNSETQKCVICSSANGCIKKLTIPYFFDCQLYEPIDISTYFTNNGLGSPTFTGYNVFSIKRFSNQGKNININLRDVLEKDDKFLKYAQEGVEENQIIFDSFTKVTFNNVNISPLFDFDNNADKIPFKILKQIIFETSSFIAEKENLSYSLLRIDLNFADFINLTLIDSYIVNVKNVVRFKASTWVFGAPFSAKSVNVETAVFQTNLLSLQGLDCVKVPGSSDAILIEKNTLFKTPPFSLLITEVYQISHRYTNVKISSVNCELTKNKDDIIQNQNENIATKGGFVNVKSETITFEDVTMTNSVANQGGGIYIECIQDCYVKIFKNPLTDPTYLCQLKSLQTSSNDKVLGEGGAIYIDATKSKLKLEVINCQFENILSRTIGGVFFIDPSSQNVEITITDCTFQNIYSPQGSIISVYIQVVFQQNVAKKSGGGVYFQANDNDQNSILILDGVTFEQNKASQGGAYFLTGIAPTYILNSIKSNIFKNNKASSYGNNNVEYPRKLKIIWDNKEYIYDGLIYNDIPLIENFSSGNKPKKLLVQYLGDDNQLYKANKSAQCTISLNYGTTQIPETAQVSGATTYSVNYDETANSFIFNEVNLNLRPPNTLKIKFTSELIKIPIYLQNSVQKYMDKYDTSYFFPVQVKMRECIIGETVETNGSCYQCPTNKYSLIQYAEICLSCPKIGVDECPGLNVIVVSQGYWRRNITTDLIENCKNLEENCIGGKASQLCYEGHIGALCEVCDIYGEIWDDQWAISGEYTCGKCTEISGNNWKIAIMTIWTFISTFISVKGTINLVQQDICVDTLVKLKFISGGRSSRIKDNIGILIKILTSYFQIISLIFTFGLTIPSFFQSASNTVGNPSKQMSMSMDCFFKEVAGNIPITYFSLIWQLLNPMFFIVGAILGYGVCVLVKKIRHNTGYIWCTCIFLFITLQPSIVSAFITASSCRVIAKEEYIMANVSLFCYSNEHIYYILVLVLPCLIFCIIIIPFLFFIKLHKYKQKLYSDIWTKYKFGYLYMEYQSHAYFWELVKILQKMLLIVFINIYDSDTKVKGVLCFMVVITYTILSSIYEPYADKDNNRLDQSSNQACAISIILGVFLYQNYIDYLVIIGYVSIVIVNLIFLIDIILCIVRGYTKKLDDQIFKQAEKIIPKLNKIPKLQIYFKKKVARYIPIKRVLHLWNFANLDKGIKKSRTIYYQNKAF</sequence>
<reference evidence="2 3" key="1">
    <citation type="submission" date="2011-07" db="EMBL/GenBank/DDBJ databases">
        <authorList>
            <person name="Coyne R."/>
            <person name="Brami D."/>
            <person name="Johnson J."/>
            <person name="Hostetler J."/>
            <person name="Hannick L."/>
            <person name="Clark T."/>
            <person name="Cassidy-Hanley D."/>
            <person name="Inman J."/>
        </authorList>
    </citation>
    <scope>NUCLEOTIDE SEQUENCE [LARGE SCALE GENOMIC DNA]</scope>
    <source>
        <strain evidence="2 3">G5</strain>
    </source>
</reference>
<feature type="transmembrane region" description="Helical" evidence="1">
    <location>
        <begin position="1590"/>
        <end position="1620"/>
    </location>
</feature>
<evidence type="ECO:0008006" key="4">
    <source>
        <dbReference type="Google" id="ProtNLM"/>
    </source>
</evidence>
<feature type="transmembrane region" description="Helical" evidence="1">
    <location>
        <begin position="1640"/>
        <end position="1663"/>
    </location>
</feature>
<feature type="non-terminal residue" evidence="2">
    <location>
        <position position="1"/>
    </location>
</feature>
<dbReference type="SUPFAM" id="SSF51126">
    <property type="entry name" value="Pectin lyase-like"/>
    <property type="match status" value="1"/>
</dbReference>
<feature type="transmembrane region" description="Helical" evidence="1">
    <location>
        <begin position="1778"/>
        <end position="1800"/>
    </location>
</feature>
<feature type="transmembrane region" description="Helical" evidence="1">
    <location>
        <begin position="1495"/>
        <end position="1521"/>
    </location>
</feature>
<accession>G0R0R6</accession>
<feature type="transmembrane region" description="Helical" evidence="1">
    <location>
        <begin position="1557"/>
        <end position="1578"/>
    </location>
</feature>
<dbReference type="InterPro" id="IPR011050">
    <property type="entry name" value="Pectin_lyase_fold/virulence"/>
</dbReference>
<protein>
    <recommendedName>
        <fullName evidence="4">Transmembrane protein</fullName>
    </recommendedName>
</protein>
<keyword evidence="1" id="KW-1133">Transmembrane helix</keyword>
<dbReference type="STRING" id="857967.G0R0R6"/>
<evidence type="ECO:0000313" key="3">
    <source>
        <dbReference type="Proteomes" id="UP000008983"/>
    </source>
</evidence>
<gene>
    <name evidence="2" type="ORF">IMG5_166610</name>
</gene>
<dbReference type="PANTHER" id="PTHR11319:SF35">
    <property type="entry name" value="OUTER MEMBRANE PROTEIN PMPC-RELATED"/>
    <property type="match status" value="1"/>
</dbReference>
<evidence type="ECO:0000256" key="1">
    <source>
        <dbReference type="SAM" id="Phobius"/>
    </source>
</evidence>
<dbReference type="EMBL" id="GL984202">
    <property type="protein sequence ID" value="EGR28941.1"/>
    <property type="molecule type" value="Genomic_DNA"/>
</dbReference>
<dbReference type="InParanoid" id="G0R0R6"/>
<organism evidence="2 3">
    <name type="scientific">Ichthyophthirius multifiliis</name>
    <name type="common">White spot disease agent</name>
    <name type="synonym">Ich</name>
    <dbReference type="NCBI Taxonomy" id="5932"/>
    <lineage>
        <taxon>Eukaryota</taxon>
        <taxon>Sar</taxon>
        <taxon>Alveolata</taxon>
        <taxon>Ciliophora</taxon>
        <taxon>Intramacronucleata</taxon>
        <taxon>Oligohymenophorea</taxon>
        <taxon>Hymenostomatida</taxon>
        <taxon>Ophryoglenina</taxon>
        <taxon>Ichthyophthirius</taxon>
    </lineage>
</organism>
<dbReference type="GeneID" id="14905030"/>
<feature type="transmembrane region" description="Helical" evidence="1">
    <location>
        <begin position="1720"/>
        <end position="1742"/>
    </location>
</feature>
<keyword evidence="1" id="KW-0812">Transmembrane</keyword>